<dbReference type="Proteomes" id="UP001229421">
    <property type="component" value="Unassembled WGS sequence"/>
</dbReference>
<evidence type="ECO:0000313" key="1">
    <source>
        <dbReference type="EMBL" id="KAK1421183.1"/>
    </source>
</evidence>
<name>A0AAD8KED4_TARER</name>
<dbReference type="InterPro" id="IPR029048">
    <property type="entry name" value="HSP70_C_sf"/>
</dbReference>
<dbReference type="AlphaFoldDB" id="A0AAD8KED4"/>
<reference evidence="1" key="1">
    <citation type="journal article" date="2023" name="bioRxiv">
        <title>Improved chromosome-level genome assembly for marigold (Tagetes erecta).</title>
        <authorList>
            <person name="Jiang F."/>
            <person name="Yuan L."/>
            <person name="Wang S."/>
            <person name="Wang H."/>
            <person name="Xu D."/>
            <person name="Wang A."/>
            <person name="Fan W."/>
        </authorList>
    </citation>
    <scope>NUCLEOTIDE SEQUENCE</scope>
    <source>
        <strain evidence="1">WSJ</strain>
        <tissue evidence="1">Leaf</tissue>
    </source>
</reference>
<dbReference type="EMBL" id="JAUHHV010000006">
    <property type="protein sequence ID" value="KAK1421183.1"/>
    <property type="molecule type" value="Genomic_DNA"/>
</dbReference>
<comment type="caution">
    <text evidence="1">The sequence shown here is derived from an EMBL/GenBank/DDBJ whole genome shotgun (WGS) entry which is preliminary data.</text>
</comment>
<protein>
    <submittedName>
        <fullName evidence="1">Uncharacterized protein</fullName>
    </submittedName>
</protein>
<evidence type="ECO:0000313" key="2">
    <source>
        <dbReference type="Proteomes" id="UP001229421"/>
    </source>
</evidence>
<dbReference type="Gene3D" id="1.20.1270.10">
    <property type="match status" value="1"/>
</dbReference>
<accession>A0AAD8KED4</accession>
<gene>
    <name evidence="1" type="ORF">QVD17_23336</name>
</gene>
<proteinExistence type="predicted"/>
<organism evidence="1 2">
    <name type="scientific">Tagetes erecta</name>
    <name type="common">African marigold</name>
    <dbReference type="NCBI Taxonomy" id="13708"/>
    <lineage>
        <taxon>Eukaryota</taxon>
        <taxon>Viridiplantae</taxon>
        <taxon>Streptophyta</taxon>
        <taxon>Embryophyta</taxon>
        <taxon>Tracheophyta</taxon>
        <taxon>Spermatophyta</taxon>
        <taxon>Magnoliopsida</taxon>
        <taxon>eudicotyledons</taxon>
        <taxon>Gunneridae</taxon>
        <taxon>Pentapetalae</taxon>
        <taxon>asterids</taxon>
        <taxon>campanulids</taxon>
        <taxon>Asterales</taxon>
        <taxon>Asteraceae</taxon>
        <taxon>Asteroideae</taxon>
        <taxon>Heliantheae alliance</taxon>
        <taxon>Tageteae</taxon>
        <taxon>Tagetes</taxon>
    </lineage>
</organism>
<sequence>MIEDAERYKLEDEAHMKKVMAHEALANFVYKLRANISEYTIRMKLRETVLSVKDLEGIDLQIEEAIEWLNEHPDAEIVDLEDKEVELNEICRLTKLSFH</sequence>
<dbReference type="SUPFAM" id="SSF100934">
    <property type="entry name" value="Heat shock protein 70kD (HSP70), C-terminal subdomain"/>
    <property type="match status" value="1"/>
</dbReference>
<keyword evidence="2" id="KW-1185">Reference proteome</keyword>